<dbReference type="AlphaFoldDB" id="A0A2Z2HTB4"/>
<accession>A0A2Z2HTB4</accession>
<dbReference type="Proteomes" id="UP000250088">
    <property type="component" value="Chromosome"/>
</dbReference>
<dbReference type="OrthoDB" id="11236at2157"/>
<reference evidence="3" key="1">
    <citation type="submission" date="2017-02" db="EMBL/GenBank/DDBJ databases">
        <title>Natronthermophilus aegyptiacus gen. nov.,sp. nov., an aerobic, extremely halophilic alkalithermophilic archaeon isolated from the athalassohaline Wadi An Natrun, Egypt.</title>
        <authorList>
            <person name="Zhao B."/>
        </authorList>
    </citation>
    <scope>NUCLEOTIDE SEQUENCE [LARGE SCALE GENOMIC DNA]</scope>
    <source>
        <strain evidence="3">JW/NM-HA 15</strain>
    </source>
</reference>
<protein>
    <submittedName>
        <fullName evidence="2">Alpha/beta hydrolase</fullName>
    </submittedName>
</protein>
<dbReference type="PROSITE" id="PS51318">
    <property type="entry name" value="TAT"/>
    <property type="match status" value="1"/>
</dbReference>
<organism evidence="2 3">
    <name type="scientific">Natrarchaeobaculum aegyptiacum</name>
    <dbReference type="NCBI Taxonomy" id="745377"/>
    <lineage>
        <taxon>Archaea</taxon>
        <taxon>Methanobacteriati</taxon>
        <taxon>Methanobacteriota</taxon>
        <taxon>Stenosarchaea group</taxon>
        <taxon>Halobacteria</taxon>
        <taxon>Halobacteriales</taxon>
        <taxon>Natrialbaceae</taxon>
        <taxon>Natrarchaeobaculum</taxon>
    </lineage>
</organism>
<feature type="region of interest" description="Disordered" evidence="1">
    <location>
        <begin position="276"/>
        <end position="295"/>
    </location>
</feature>
<gene>
    <name evidence="2" type="ORF">B1756_12340</name>
</gene>
<dbReference type="GO" id="GO:0016787">
    <property type="term" value="F:hydrolase activity"/>
    <property type="evidence" value="ECO:0007669"/>
    <property type="project" value="UniProtKB-KW"/>
</dbReference>
<feature type="region of interest" description="Disordered" evidence="1">
    <location>
        <begin position="1"/>
        <end position="24"/>
    </location>
</feature>
<keyword evidence="3" id="KW-1185">Reference proteome</keyword>
<dbReference type="GeneID" id="32894879"/>
<feature type="compositionally biased region" description="Basic and acidic residues" evidence="1">
    <location>
        <begin position="1"/>
        <end position="12"/>
    </location>
</feature>
<evidence type="ECO:0000313" key="2">
    <source>
        <dbReference type="EMBL" id="ARS90440.1"/>
    </source>
</evidence>
<dbReference type="InterPro" id="IPR006311">
    <property type="entry name" value="TAT_signal"/>
</dbReference>
<dbReference type="RefSeq" id="WP_086888812.1">
    <property type="nucleotide sequence ID" value="NZ_CP019893.1"/>
</dbReference>
<name>A0A2Z2HTB4_9EURY</name>
<sequence>MAGNNDSDHVPRAQESGDEPTSTRRTMLKAAGVTAVAGTGLTAVSGSASAQLFGGVDVIEIDDGGLLGGWEAEDDLPVADELFVFIHGWFGDTTVSSQANDVLGAVEDGGYEPDEAVALEWPATTINFFGAESDTEYVGEVAAELIEDFYDDGGGNVRLVGHSLGGRCVLWAATKIGSSYEIETVAPLGAAADGSEVCDGPWDDATDGAVDIRNYHSENDSTVGAAYGVFSDTALGNEGAPCDPDGYTDVDVTSSVGDHFAFLGDSEVGADIAAAIEDDGDDGGGDDDDDDFGWW</sequence>
<keyword evidence="2" id="KW-0378">Hydrolase</keyword>
<dbReference type="SUPFAM" id="SSF53474">
    <property type="entry name" value="alpha/beta-Hydrolases"/>
    <property type="match status" value="1"/>
</dbReference>
<evidence type="ECO:0000256" key="1">
    <source>
        <dbReference type="SAM" id="MobiDB-lite"/>
    </source>
</evidence>
<proteinExistence type="predicted"/>
<evidence type="ECO:0000313" key="3">
    <source>
        <dbReference type="Proteomes" id="UP000250088"/>
    </source>
</evidence>
<dbReference type="EMBL" id="CP019893">
    <property type="protein sequence ID" value="ARS90440.1"/>
    <property type="molecule type" value="Genomic_DNA"/>
</dbReference>
<dbReference type="InterPro" id="IPR029058">
    <property type="entry name" value="AB_hydrolase_fold"/>
</dbReference>
<dbReference type="Gene3D" id="3.40.50.1820">
    <property type="entry name" value="alpha/beta hydrolase"/>
    <property type="match status" value="1"/>
</dbReference>
<dbReference type="KEGG" id="naj:B1756_12340"/>